<dbReference type="RefSeq" id="WP_091808654.1">
    <property type="nucleotide sequence ID" value="NZ_CP016353.1"/>
</dbReference>
<evidence type="ECO:0000313" key="2">
    <source>
        <dbReference type="EMBL" id="SDD58502.1"/>
    </source>
</evidence>
<dbReference type="GO" id="GO:0005737">
    <property type="term" value="C:cytoplasm"/>
    <property type="evidence" value="ECO:0007669"/>
    <property type="project" value="TreeGrafter"/>
</dbReference>
<gene>
    <name evidence="2" type="ORF">SAMN05421630_11072</name>
</gene>
<dbReference type="PANTHER" id="PTHR21240:SF28">
    <property type="entry name" value="ISO-OROTATE DECARBOXYLASE (EUROFUNG)"/>
    <property type="match status" value="1"/>
</dbReference>
<keyword evidence="2" id="KW-0378">Hydrolase</keyword>
<dbReference type="InterPro" id="IPR032465">
    <property type="entry name" value="ACMSD"/>
</dbReference>
<accession>A0A222VRZ6</accession>
<dbReference type="InterPro" id="IPR032466">
    <property type="entry name" value="Metal_Hydrolase"/>
</dbReference>
<name>A0A222VRZ6_9PSEU</name>
<dbReference type="InterPro" id="IPR006680">
    <property type="entry name" value="Amidohydro-rel"/>
</dbReference>
<dbReference type="GO" id="GO:0019748">
    <property type="term" value="P:secondary metabolic process"/>
    <property type="evidence" value="ECO:0007669"/>
    <property type="project" value="TreeGrafter"/>
</dbReference>
<dbReference type="Pfam" id="PF04909">
    <property type="entry name" value="Amidohydro_2"/>
    <property type="match status" value="1"/>
</dbReference>
<dbReference type="Gene3D" id="3.20.20.140">
    <property type="entry name" value="Metal-dependent hydrolases"/>
    <property type="match status" value="1"/>
</dbReference>
<dbReference type="SUPFAM" id="SSF51556">
    <property type="entry name" value="Metallo-dependent hydrolases"/>
    <property type="match status" value="1"/>
</dbReference>
<dbReference type="STRING" id="530584.SAMN05421630_11072"/>
<dbReference type="AlphaFoldDB" id="A0A222VRZ6"/>
<dbReference type="KEGG" id="pmad:BAY61_17575"/>
<dbReference type="Proteomes" id="UP000199494">
    <property type="component" value="Unassembled WGS sequence"/>
</dbReference>
<proteinExistence type="predicted"/>
<keyword evidence="3" id="KW-1185">Reference proteome</keyword>
<dbReference type="GO" id="GO:0016831">
    <property type="term" value="F:carboxy-lyase activity"/>
    <property type="evidence" value="ECO:0007669"/>
    <property type="project" value="InterPro"/>
</dbReference>
<sequence>MNGKNDQGTETTADRIDTDVHCAPASFADLEPYFARYWRSYIEDANLTLSPTAGGAYPPGARTTGHAATDAGALREHVGDLRYAVLTCVTPFDVSRNPYFEAALASAVNDWVRAEWLEGRPRLRGSITVSTMDPAAAVAEIERLGDDERFVQVLLPVRGNDVRYGHVRYQPVLAAAAERDLTVCLHAWGRVGNAPTPSGFTHSYLEDYLANAQIAQSQIVSLIAEGVFERLPGLRVCLAECGFSWLPPLLWRFDKEWKGVWREVPWVKQRPSDYVYRHVRATTAFAHLPSDEGELREALTAIRPSDWLMYASDFPHRHGEGGRRLLSALDGPDKQAVLSGNALRFYRGLTAAGPR</sequence>
<dbReference type="OrthoDB" id="2533941at2"/>
<evidence type="ECO:0000313" key="3">
    <source>
        <dbReference type="Proteomes" id="UP000199494"/>
    </source>
</evidence>
<organism evidence="2 3">
    <name type="scientific">Prauserella marina</name>
    <dbReference type="NCBI Taxonomy" id="530584"/>
    <lineage>
        <taxon>Bacteria</taxon>
        <taxon>Bacillati</taxon>
        <taxon>Actinomycetota</taxon>
        <taxon>Actinomycetes</taxon>
        <taxon>Pseudonocardiales</taxon>
        <taxon>Pseudonocardiaceae</taxon>
        <taxon>Prauserella</taxon>
    </lineage>
</organism>
<dbReference type="GO" id="GO:0016787">
    <property type="term" value="F:hydrolase activity"/>
    <property type="evidence" value="ECO:0007669"/>
    <property type="project" value="UniProtKB-KW"/>
</dbReference>
<dbReference type="EMBL" id="FMZE01000010">
    <property type="protein sequence ID" value="SDD58502.1"/>
    <property type="molecule type" value="Genomic_DNA"/>
</dbReference>
<protein>
    <submittedName>
        <fullName evidence="2">Predicted metal-dependent hydrolase, TIM-barrel fold</fullName>
    </submittedName>
</protein>
<feature type="domain" description="Amidohydrolase-related" evidence="1">
    <location>
        <begin position="97"/>
        <end position="347"/>
    </location>
</feature>
<reference evidence="2 3" key="1">
    <citation type="submission" date="2016-10" db="EMBL/GenBank/DDBJ databases">
        <authorList>
            <person name="de Groot N.N."/>
        </authorList>
    </citation>
    <scope>NUCLEOTIDE SEQUENCE [LARGE SCALE GENOMIC DNA]</scope>
    <source>
        <strain evidence="2 3">CGMCC 4.5506</strain>
    </source>
</reference>
<evidence type="ECO:0000259" key="1">
    <source>
        <dbReference type="Pfam" id="PF04909"/>
    </source>
</evidence>
<dbReference type="PANTHER" id="PTHR21240">
    <property type="entry name" value="2-AMINO-3-CARBOXYLMUCONATE-6-SEMIALDEHYDE DECARBOXYLASE"/>
    <property type="match status" value="1"/>
</dbReference>